<feature type="transmembrane region" description="Helical" evidence="1">
    <location>
        <begin position="371"/>
        <end position="391"/>
    </location>
</feature>
<feature type="transmembrane region" description="Helical" evidence="1">
    <location>
        <begin position="536"/>
        <end position="554"/>
    </location>
</feature>
<keyword evidence="1" id="KW-1133">Transmembrane helix</keyword>
<protein>
    <submittedName>
        <fullName evidence="2">Membrane protein</fullName>
    </submittedName>
</protein>
<dbReference type="InterPro" id="IPR058062">
    <property type="entry name" value="SCO7613_C"/>
</dbReference>
<gene>
    <name evidence="2" type="ORF">ACM01_11805</name>
</gene>
<feature type="transmembrane region" description="Helical" evidence="1">
    <location>
        <begin position="113"/>
        <end position="131"/>
    </location>
</feature>
<dbReference type="Proteomes" id="UP000037432">
    <property type="component" value="Unassembled WGS sequence"/>
</dbReference>
<feature type="transmembrane region" description="Helical" evidence="1">
    <location>
        <begin position="662"/>
        <end position="680"/>
    </location>
</feature>
<feature type="transmembrane region" description="Helical" evidence="1">
    <location>
        <begin position="169"/>
        <end position="188"/>
    </location>
</feature>
<keyword evidence="1" id="KW-0812">Transmembrane</keyword>
<evidence type="ECO:0000313" key="3">
    <source>
        <dbReference type="Proteomes" id="UP000037432"/>
    </source>
</evidence>
<feature type="transmembrane region" description="Helical" evidence="1">
    <location>
        <begin position="764"/>
        <end position="784"/>
    </location>
</feature>
<feature type="transmembrane region" description="Helical" evidence="1">
    <location>
        <begin position="468"/>
        <end position="488"/>
    </location>
</feature>
<feature type="transmembrane region" description="Helical" evidence="1">
    <location>
        <begin position="411"/>
        <end position="434"/>
    </location>
</feature>
<keyword evidence="1" id="KW-0472">Membrane</keyword>
<comment type="caution">
    <text evidence="2">The sequence shown here is derived from an EMBL/GenBank/DDBJ whole genome shotgun (WGS) entry which is preliminary data.</text>
</comment>
<dbReference type="AlphaFoldDB" id="A0A0J7ZFU0"/>
<evidence type="ECO:0000256" key="1">
    <source>
        <dbReference type="SAM" id="Phobius"/>
    </source>
</evidence>
<organism evidence="2 3">
    <name type="scientific">Streptomyces viridochromogenes</name>
    <dbReference type="NCBI Taxonomy" id="1938"/>
    <lineage>
        <taxon>Bacteria</taxon>
        <taxon>Bacillati</taxon>
        <taxon>Actinomycetota</taxon>
        <taxon>Actinomycetes</taxon>
        <taxon>Kitasatosporales</taxon>
        <taxon>Streptomycetaceae</taxon>
        <taxon>Streptomyces</taxon>
    </lineage>
</organism>
<feature type="transmembrane region" description="Helical" evidence="1">
    <location>
        <begin position="195"/>
        <end position="214"/>
    </location>
</feature>
<accession>A0A0J7ZFU0</accession>
<feature type="transmembrane region" description="Helical" evidence="1">
    <location>
        <begin position="308"/>
        <end position="328"/>
    </location>
</feature>
<feature type="transmembrane region" description="Helical" evidence="1">
    <location>
        <begin position="716"/>
        <end position="733"/>
    </location>
</feature>
<reference evidence="2 3" key="1">
    <citation type="submission" date="2015-06" db="EMBL/GenBank/DDBJ databases">
        <authorList>
            <person name="Ju K.-S."/>
            <person name="Doroghazi J.R."/>
            <person name="Metcalf W.W."/>
        </authorList>
    </citation>
    <scope>NUCLEOTIDE SEQUENCE [LARGE SCALE GENOMIC DNA]</scope>
    <source>
        <strain evidence="2 3">NRRL 3414</strain>
    </source>
</reference>
<feature type="transmembrane region" description="Helical" evidence="1">
    <location>
        <begin position="790"/>
        <end position="810"/>
    </location>
</feature>
<feature type="transmembrane region" description="Helical" evidence="1">
    <location>
        <begin position="443"/>
        <end position="462"/>
    </location>
</feature>
<feature type="transmembrane region" description="Helical" evidence="1">
    <location>
        <begin position="246"/>
        <end position="265"/>
    </location>
</feature>
<dbReference type="OrthoDB" id="3416299at2"/>
<feature type="transmembrane region" description="Helical" evidence="1">
    <location>
        <begin position="739"/>
        <end position="757"/>
    </location>
</feature>
<feature type="transmembrane region" description="Helical" evidence="1">
    <location>
        <begin position="686"/>
        <end position="704"/>
    </location>
</feature>
<feature type="transmembrane region" description="Helical" evidence="1">
    <location>
        <begin position="334"/>
        <end position="350"/>
    </location>
</feature>
<feature type="transmembrane region" description="Helical" evidence="1">
    <location>
        <begin position="83"/>
        <end position="107"/>
    </location>
</feature>
<feature type="transmembrane region" description="Helical" evidence="1">
    <location>
        <begin position="138"/>
        <end position="157"/>
    </location>
</feature>
<dbReference type="EMBL" id="LFNT01000010">
    <property type="protein sequence ID" value="KMS74966.1"/>
    <property type="molecule type" value="Genomic_DNA"/>
</dbReference>
<dbReference type="NCBIfam" id="NF047321">
    <property type="entry name" value="SCO7613_CTERM"/>
    <property type="match status" value="1"/>
</dbReference>
<proteinExistence type="predicted"/>
<feature type="transmembrane region" description="Helical" evidence="1">
    <location>
        <begin position="561"/>
        <end position="581"/>
    </location>
</feature>
<dbReference type="PATRIC" id="fig|1938.3.peg.2420"/>
<feature type="transmembrane region" description="Helical" evidence="1">
    <location>
        <begin position="587"/>
        <end position="606"/>
    </location>
</feature>
<feature type="transmembrane region" description="Helical" evidence="1">
    <location>
        <begin position="638"/>
        <end position="655"/>
    </location>
</feature>
<sequence length="828" mass="84509">MPYGVTRTTLQGMTHIPPPAEELRLLDLELRRLDARRAQLLHRRAWLVTVLQAAAGPTPALAPAPASFAPRPAEASAPRVQNVLLVLGGVLLTIAAMAFTLVSWGHMGITGRALVLGGITVAVLAAPVPLLKHGLRSTAESVAGLGFALTVLDAYALREVALADVDATGYLAAASAALVALWTAYALLPHTSALRLPLPTALVAAQLPLTLWAVAADAGLYWITAAVLVTAGLDTGVALRVPAKTVRITAMAGAYGMGAWGVWAAGWLSWTATGPSAAARAAALLLFAAGIALAAAWQQVAGKQAGGLAVTAGLLTVAAAGGTARSVLPDTWTVPAYLACGIALLAAVRLDRLPETVRHGLARASGAVQALALLWTLPLLGITLMGPVAWAERVWSGAPGDVREAVSVSTPWPPGAEAVPVVLAVVAVVLVLAVRDAVWRPRALSGVLALAWATALVLPAVLEVPYVAGLVALGITTAGALAAAAWIRPCERPEKEAAPQPDSAPAIDFPTPGPTATVLALLTSLTLAFLSLPSEPATLAVLSSLTALFAAASWRPHLAPVTAPTALAYAAALACATGAAADWQPQYTALLVLAVPVAAALLAARLGSSPATVPVDIAGALAGLLAVGLAAASADLPMLALVLALCGVITAGTAIRADRRPVAYASAALFVLATWVRLAASDVGTPEAYTLPVAVPALLVGALHRRRDPRASSWTAYGPGLATGLVPSLLTAWGDPNWARPLLLGLAALAVTLLGAGHHLKAPLLLGGTVLTLDALHELAPYIVQVTDALPRWVPPALAGLLLLALGATYEQRLRDARRMRDFLGNLH</sequence>
<evidence type="ECO:0000313" key="2">
    <source>
        <dbReference type="EMBL" id="KMS74966.1"/>
    </source>
</evidence>
<name>A0A0J7ZFU0_STRVR</name>
<feature type="transmembrane region" description="Helical" evidence="1">
    <location>
        <begin position="277"/>
        <end position="296"/>
    </location>
</feature>
<feature type="transmembrane region" description="Helical" evidence="1">
    <location>
        <begin position="220"/>
        <end position="239"/>
    </location>
</feature>